<dbReference type="STRING" id="1550241.MA03_02435"/>
<dbReference type="KEGG" id="thf:MA03_02435"/>
<evidence type="ECO:0000313" key="2">
    <source>
        <dbReference type="Proteomes" id="UP000067434"/>
    </source>
</evidence>
<dbReference type="Proteomes" id="UP000067434">
    <property type="component" value="Chromosome"/>
</dbReference>
<dbReference type="AlphaFoldDB" id="A0A0F7CKW2"/>
<reference evidence="1 2" key="1">
    <citation type="journal article" date="2015" name="Stand. Genomic Sci.">
        <title>Complete genome sequence of and proposal of Thermofilum uzonense sp. nov. a novel hyperthermophilic crenarchaeon and emended description of the genus Thermofilum.</title>
        <authorList>
            <person name="Toshchakov S.V."/>
            <person name="Korzhenkov A.A."/>
            <person name="Samarov N.I."/>
            <person name="Mazunin I.O."/>
            <person name="Mozhey O.I."/>
            <person name="Shmyr I.S."/>
            <person name="Derbikova K.S."/>
            <person name="Taranov E.A."/>
            <person name="Dominova I.N."/>
            <person name="Bonch-Osmolovskaya E.A."/>
            <person name="Patrushev M.V."/>
            <person name="Podosokorskaya O.A."/>
            <person name="Kublanov I.V."/>
        </authorList>
    </citation>
    <scope>NUCLEOTIDE SEQUENCE [LARGE SCALE GENOMIC DNA]</scope>
    <source>
        <strain evidence="1 2">1807-2</strain>
    </source>
</reference>
<name>A0A0F7CKW2_9CREN</name>
<evidence type="ECO:0000313" key="1">
    <source>
        <dbReference type="EMBL" id="AKG38356.1"/>
    </source>
</evidence>
<keyword evidence="2" id="KW-1185">Reference proteome</keyword>
<protein>
    <submittedName>
        <fullName evidence="1">Uncharacterized protein</fullName>
    </submittedName>
</protein>
<dbReference type="HOGENOM" id="CLU_169422_0_0_2"/>
<dbReference type="PATRIC" id="fig|1550241.5.peg.500"/>
<organism evidence="1 2">
    <name type="scientific">Infirmifilum uzonense</name>
    <dbReference type="NCBI Taxonomy" id="1550241"/>
    <lineage>
        <taxon>Archaea</taxon>
        <taxon>Thermoproteota</taxon>
        <taxon>Thermoprotei</taxon>
        <taxon>Thermofilales</taxon>
        <taxon>Thermofilaceae</taxon>
        <taxon>Infirmifilum</taxon>
    </lineage>
</organism>
<accession>A0A0F7CKW2</accession>
<sequence length="115" mass="12917">MSITQSIALYTKKVISVKNRTVRGMSSKLAIAVNRLRLAHELRRRGVYVRMHAYEYLLGYKGRIAGVLLLEPTRNRASLYLVSGATQTDLEMIVEEALRQIEPGVQLAVNTQSNS</sequence>
<dbReference type="EMBL" id="CP009961">
    <property type="protein sequence ID" value="AKG38356.1"/>
    <property type="molecule type" value="Genomic_DNA"/>
</dbReference>
<gene>
    <name evidence="1" type="ORF">MA03_02435</name>
</gene>
<proteinExistence type="predicted"/>